<dbReference type="InterPro" id="IPR052018">
    <property type="entry name" value="PHP_domain"/>
</dbReference>
<evidence type="ECO:0000313" key="1">
    <source>
        <dbReference type="EMBL" id="SBS36088.1"/>
    </source>
</evidence>
<dbReference type="STRING" id="1792290.MSP8886_03572"/>
<proteinExistence type="predicted"/>
<reference evidence="1 2" key="1">
    <citation type="submission" date="2016-06" db="EMBL/GenBank/DDBJ databases">
        <authorList>
            <person name="Kjaerup R.B."/>
            <person name="Dalgaard T.S."/>
            <person name="Juul-Madsen H.R."/>
        </authorList>
    </citation>
    <scope>NUCLEOTIDE SEQUENCE [LARGE SCALE GENOMIC DNA]</scope>
    <source>
        <strain evidence="1 2">CECT 8886</strain>
    </source>
</reference>
<dbReference type="InterPro" id="IPR016195">
    <property type="entry name" value="Pol/histidinol_Pase-like"/>
</dbReference>
<dbReference type="NCBIfam" id="NF038032">
    <property type="entry name" value="CehA_McbA_metalo"/>
    <property type="match status" value="1"/>
</dbReference>
<dbReference type="RefSeq" id="WP_067018922.1">
    <property type="nucleotide sequence ID" value="NZ_FLOB01000011.1"/>
</dbReference>
<gene>
    <name evidence="1" type="ORF">MSP8886_03572</name>
</gene>
<evidence type="ECO:0000313" key="2">
    <source>
        <dbReference type="Proteomes" id="UP000092544"/>
    </source>
</evidence>
<dbReference type="SUPFAM" id="SSF89550">
    <property type="entry name" value="PHP domain-like"/>
    <property type="match status" value="1"/>
</dbReference>
<dbReference type="PANTHER" id="PTHR42924:SF3">
    <property type="entry name" value="POLYMERASE_HISTIDINOL PHOSPHATASE N-TERMINAL DOMAIN-CONTAINING PROTEIN"/>
    <property type="match status" value="1"/>
</dbReference>
<name>A0A1A8TS26_9GAMM</name>
<dbReference type="OrthoDB" id="9804333at2"/>
<dbReference type="Proteomes" id="UP000092544">
    <property type="component" value="Unassembled WGS sequence"/>
</dbReference>
<dbReference type="PANTHER" id="PTHR42924">
    <property type="entry name" value="EXONUCLEASE"/>
    <property type="match status" value="1"/>
</dbReference>
<protein>
    <submittedName>
        <fullName evidence="1">PHP domain protein</fullName>
    </submittedName>
</protein>
<dbReference type="GO" id="GO:0035312">
    <property type="term" value="F:5'-3' DNA exonuclease activity"/>
    <property type="evidence" value="ECO:0007669"/>
    <property type="project" value="TreeGrafter"/>
</dbReference>
<dbReference type="CDD" id="cd07432">
    <property type="entry name" value="PHP_HisPPase"/>
    <property type="match status" value="1"/>
</dbReference>
<sequence>MLQFSDDVSFGRHTQTFTVADPISTLTIEGSTVKRGFLYLLVIDPNGALRANILLEKRRKRLAMSEAQASVGAIKGELPTGTWRLEFVNVEGEFRQLKPMQYSLDITFDRPIDNAFVGVESLKGDQHIHFDMQRSLSSESRWYRGDLHAHTNLSDGQNPLEDVLPIAKSQKLDVLFITEHNMCHGQLPEDPDCLILPAMEVTTDLGHCNIHGPARTLNMLGSDITSQTLLDQAIAIKEQRGNLSINHPMMLPWHWHYDRLPLRAITSLEICCDPTWSTSPQATEKALALLTLLWNAGHRVTAVGGSDSHLTPEQRNPKATEPSIYGDPSTYVWANTLNGEAILSGIQAGHVYFERTCKLHVAINQGNVLPGDDVGDGTVTWQISVDNQDHEFYGQWIADGDLIAEHDLTNEAQNIQVSMEDYAWVRVDIRRRNREKHDGQGDIDGVINAVYNGNRPCFHQPTASYWSDLNLANTISLF</sequence>
<dbReference type="AlphaFoldDB" id="A0A1A8TS26"/>
<organism evidence="1 2">
    <name type="scientific">Marinomonas spartinae</name>
    <dbReference type="NCBI Taxonomy" id="1792290"/>
    <lineage>
        <taxon>Bacteria</taxon>
        <taxon>Pseudomonadati</taxon>
        <taxon>Pseudomonadota</taxon>
        <taxon>Gammaproteobacteria</taxon>
        <taxon>Oceanospirillales</taxon>
        <taxon>Oceanospirillaceae</taxon>
        <taxon>Marinomonas</taxon>
    </lineage>
</organism>
<dbReference type="Gene3D" id="3.20.20.140">
    <property type="entry name" value="Metal-dependent hydrolases"/>
    <property type="match status" value="1"/>
</dbReference>
<dbReference type="GO" id="GO:0004534">
    <property type="term" value="F:5'-3' RNA exonuclease activity"/>
    <property type="evidence" value="ECO:0007669"/>
    <property type="project" value="TreeGrafter"/>
</dbReference>
<keyword evidence="2" id="KW-1185">Reference proteome</keyword>
<dbReference type="EMBL" id="FLOB01000011">
    <property type="protein sequence ID" value="SBS36088.1"/>
    <property type="molecule type" value="Genomic_DNA"/>
</dbReference>
<accession>A0A1A8TS26</accession>